<evidence type="ECO:0000256" key="3">
    <source>
        <dbReference type="ARBA" id="ARBA00022842"/>
    </source>
</evidence>
<accession>A0A2Z4U7F6</accession>
<name>A0A2Z4U7F6_9FIRM</name>
<dbReference type="AlphaFoldDB" id="A0A2Z4U7F6"/>
<dbReference type="RefSeq" id="WP_111917802.1">
    <property type="nucleotide sequence ID" value="NZ_CAUWHR010000020.1"/>
</dbReference>
<dbReference type="KEGG" id="blau:DQQ01_00920"/>
<comment type="cofactor">
    <cofactor evidence="1">
        <name>Mg(2+)</name>
        <dbReference type="ChEBI" id="CHEBI:18420"/>
    </cofactor>
</comment>
<evidence type="ECO:0000313" key="6">
    <source>
        <dbReference type="Proteomes" id="UP000250003"/>
    </source>
</evidence>
<dbReference type="InterPro" id="IPR015813">
    <property type="entry name" value="Pyrv/PenolPyrv_kinase-like_dom"/>
</dbReference>
<dbReference type="Pfam" id="PF03328">
    <property type="entry name" value="HpcH_HpaI"/>
    <property type="match status" value="1"/>
</dbReference>
<dbReference type="InterPro" id="IPR005000">
    <property type="entry name" value="Aldolase/citrate-lyase_domain"/>
</dbReference>
<dbReference type="EMBL" id="CP030280">
    <property type="protein sequence ID" value="AWY96951.1"/>
    <property type="molecule type" value="Genomic_DNA"/>
</dbReference>
<dbReference type="PANTHER" id="PTHR32308">
    <property type="entry name" value="LYASE BETA SUBUNIT, PUTATIVE (AFU_ORTHOLOGUE AFUA_4G13030)-RELATED"/>
    <property type="match status" value="1"/>
</dbReference>
<evidence type="ECO:0000256" key="1">
    <source>
        <dbReference type="ARBA" id="ARBA00001946"/>
    </source>
</evidence>
<gene>
    <name evidence="5" type="ORF">DQQ01_00920</name>
</gene>
<dbReference type="Gene3D" id="3.20.20.60">
    <property type="entry name" value="Phosphoenolpyruvate-binding domains"/>
    <property type="match status" value="2"/>
</dbReference>
<dbReference type="InterPro" id="IPR040442">
    <property type="entry name" value="Pyrv_kinase-like_dom_sf"/>
</dbReference>
<sequence length="274" mass="31466">MLKLMYITNQPEIAKIADKNGVDRIFIDLEKIGKRERQGGMDTVQSDHSISDIVKVKHAVKRAEIMVRVNPLHDEIEGYLSSRDEIDAVVKAGADIIMLPYFKQVEDVKRFIKYVDGRAKVLPLIETVEAVNCIDEILTLEGLDEIFVGLNDLSLGYGKTFMFELLIDGTLETLCMKFRQKGIPFGFGGIAALGKGMLPSEYIIREHYRLESSCAILSRTFCRIDAVEDLNEVRHIFEREIPKIRELEKECEKHSNYFRENRKQVIEKIENICH</sequence>
<keyword evidence="3" id="KW-0460">Magnesium</keyword>
<evidence type="ECO:0000256" key="2">
    <source>
        <dbReference type="ARBA" id="ARBA00022723"/>
    </source>
</evidence>
<feature type="domain" description="HpcH/HpaI aldolase/citrate lyase" evidence="4">
    <location>
        <begin position="8"/>
        <end position="158"/>
    </location>
</feature>
<proteinExistence type="predicted"/>
<dbReference type="GO" id="GO:0006107">
    <property type="term" value="P:oxaloacetate metabolic process"/>
    <property type="evidence" value="ECO:0007669"/>
    <property type="project" value="TreeGrafter"/>
</dbReference>
<keyword evidence="6" id="KW-1185">Reference proteome</keyword>
<dbReference type="PANTHER" id="PTHR32308:SF1">
    <property type="entry name" value="HPCH_HPAI ALDOLASE_CITRATE LYASE DOMAIN-CONTAINING PROTEIN"/>
    <property type="match status" value="1"/>
</dbReference>
<dbReference type="Proteomes" id="UP000250003">
    <property type="component" value="Chromosome"/>
</dbReference>
<evidence type="ECO:0000259" key="4">
    <source>
        <dbReference type="Pfam" id="PF03328"/>
    </source>
</evidence>
<dbReference type="OrthoDB" id="278846at2"/>
<keyword evidence="2" id="KW-0479">Metal-binding</keyword>
<dbReference type="SUPFAM" id="SSF51621">
    <property type="entry name" value="Phosphoenolpyruvate/pyruvate domain"/>
    <property type="match status" value="1"/>
</dbReference>
<dbReference type="GO" id="GO:0003824">
    <property type="term" value="F:catalytic activity"/>
    <property type="evidence" value="ECO:0007669"/>
    <property type="project" value="InterPro"/>
</dbReference>
<evidence type="ECO:0000313" key="5">
    <source>
        <dbReference type="EMBL" id="AWY96951.1"/>
    </source>
</evidence>
<protein>
    <submittedName>
        <fullName evidence="5">Aldolase</fullName>
    </submittedName>
</protein>
<reference evidence="6" key="1">
    <citation type="submission" date="2018-06" db="EMBL/GenBank/DDBJ databases">
        <title>Description of Blautia argi sp. nov., a new anaerobic isolated from dog feces.</title>
        <authorList>
            <person name="Chang Y.-H."/>
            <person name="Paek J."/>
            <person name="Shin Y."/>
        </authorList>
    </citation>
    <scope>NUCLEOTIDE SEQUENCE [LARGE SCALE GENOMIC DNA]</scope>
    <source>
        <strain evidence="6">KCTC 15426</strain>
    </source>
</reference>
<organism evidence="5 6">
    <name type="scientific">Blautia argi</name>
    <dbReference type="NCBI Taxonomy" id="1912897"/>
    <lineage>
        <taxon>Bacteria</taxon>
        <taxon>Bacillati</taxon>
        <taxon>Bacillota</taxon>
        <taxon>Clostridia</taxon>
        <taxon>Lachnospirales</taxon>
        <taxon>Lachnospiraceae</taxon>
        <taxon>Blautia</taxon>
    </lineage>
</organism>
<dbReference type="GO" id="GO:0000287">
    <property type="term" value="F:magnesium ion binding"/>
    <property type="evidence" value="ECO:0007669"/>
    <property type="project" value="TreeGrafter"/>
</dbReference>